<dbReference type="Proteomes" id="UP000346198">
    <property type="component" value="Unassembled WGS sequence"/>
</dbReference>
<sequence length="246" mass="28098">MSEIDTLVIIPTYNEKENINRITTGVLDTSPHVHILFVDDNSPDGTGQMADALSEKSERVHVLHRTSKDGLGRAYIAGFKWALERNYKFVMEMDCDFSHDPKEIPNFRDKVMADSDLVLGSRYVGGIRIMNWPLSRLMLSRGAGIYVQMITGMPFTDPTGGFKCFRREVLAAYDFDLVKANGYGFQIEMTHKAWMKGFRVGEIPIVFEDRKDGTSKMSGNIVYEALWIVWFLAVRNGFRRKPKKKL</sequence>
<gene>
    <name evidence="5" type="primary">ppm1_1</name>
    <name evidence="5" type="ORF">SCARR_03128</name>
</gene>
<dbReference type="InterPro" id="IPR039528">
    <property type="entry name" value="DPM1-like"/>
</dbReference>
<evidence type="ECO:0000313" key="5">
    <source>
        <dbReference type="EMBL" id="VGO21059.1"/>
    </source>
</evidence>
<evidence type="ECO:0000256" key="3">
    <source>
        <dbReference type="ARBA" id="ARBA00022679"/>
    </source>
</evidence>
<dbReference type="GO" id="GO:0009247">
    <property type="term" value="P:glycolipid biosynthetic process"/>
    <property type="evidence" value="ECO:0007669"/>
    <property type="project" value="TreeGrafter"/>
</dbReference>
<evidence type="ECO:0000313" key="6">
    <source>
        <dbReference type="Proteomes" id="UP000346198"/>
    </source>
</evidence>
<dbReference type="GO" id="GO:0016020">
    <property type="term" value="C:membrane"/>
    <property type="evidence" value="ECO:0007669"/>
    <property type="project" value="GOC"/>
</dbReference>
<comment type="similarity">
    <text evidence="1">Belongs to the glycosyltransferase 2 family.</text>
</comment>
<dbReference type="Gene3D" id="3.90.550.10">
    <property type="entry name" value="Spore Coat Polysaccharide Biosynthesis Protein SpsA, Chain A"/>
    <property type="match status" value="1"/>
</dbReference>
<dbReference type="FunFam" id="3.90.550.10:FF:000122">
    <property type="entry name" value="Dolichol-phosphate mannosyltransferase subunit 1"/>
    <property type="match status" value="1"/>
</dbReference>
<dbReference type="InterPro" id="IPR029044">
    <property type="entry name" value="Nucleotide-diphossugar_trans"/>
</dbReference>
<reference evidence="5 6" key="1">
    <citation type="submission" date="2019-04" db="EMBL/GenBank/DDBJ databases">
        <authorList>
            <person name="Van Vliet M D."/>
        </authorList>
    </citation>
    <scope>NUCLEOTIDE SEQUENCE [LARGE SCALE GENOMIC DNA]</scope>
    <source>
        <strain evidence="5 6">F21</strain>
    </source>
</reference>
<evidence type="ECO:0000256" key="1">
    <source>
        <dbReference type="ARBA" id="ARBA00006739"/>
    </source>
</evidence>
<dbReference type="RefSeq" id="WP_136062547.1">
    <property type="nucleotide sequence ID" value="NZ_CAAHFH010000002.1"/>
</dbReference>
<dbReference type="Pfam" id="PF00535">
    <property type="entry name" value="Glycos_transf_2"/>
    <property type="match status" value="1"/>
</dbReference>
<dbReference type="AlphaFoldDB" id="A0A6C2UM50"/>
<feature type="domain" description="Glycosyltransferase 2-like" evidence="4">
    <location>
        <begin position="8"/>
        <end position="171"/>
    </location>
</feature>
<protein>
    <submittedName>
        <fullName evidence="5">Polyprenol monophosphomannose synthase</fullName>
    </submittedName>
</protein>
<organism evidence="5 6">
    <name type="scientific">Pontiella sulfatireligans</name>
    <dbReference type="NCBI Taxonomy" id="2750658"/>
    <lineage>
        <taxon>Bacteria</taxon>
        <taxon>Pseudomonadati</taxon>
        <taxon>Kiritimatiellota</taxon>
        <taxon>Kiritimatiellia</taxon>
        <taxon>Kiritimatiellales</taxon>
        <taxon>Pontiellaceae</taxon>
        <taxon>Pontiella</taxon>
    </lineage>
</organism>
<dbReference type="PANTHER" id="PTHR43398">
    <property type="entry name" value="DOLICHOL-PHOSPHATE MANNOSYLTRANSFERASE SUBUNIT 1"/>
    <property type="match status" value="1"/>
</dbReference>
<keyword evidence="2" id="KW-0328">Glycosyltransferase</keyword>
<dbReference type="EMBL" id="CAAHFH010000002">
    <property type="protein sequence ID" value="VGO21059.1"/>
    <property type="molecule type" value="Genomic_DNA"/>
</dbReference>
<proteinExistence type="inferred from homology"/>
<keyword evidence="6" id="KW-1185">Reference proteome</keyword>
<dbReference type="GO" id="GO:0004582">
    <property type="term" value="F:dolichyl-phosphate beta-D-mannosyltransferase activity"/>
    <property type="evidence" value="ECO:0007669"/>
    <property type="project" value="InterPro"/>
</dbReference>
<keyword evidence="3" id="KW-0808">Transferase</keyword>
<dbReference type="SUPFAM" id="SSF53448">
    <property type="entry name" value="Nucleotide-diphospho-sugar transferases"/>
    <property type="match status" value="1"/>
</dbReference>
<dbReference type="PANTHER" id="PTHR43398:SF1">
    <property type="entry name" value="DOLICHOL-PHOSPHATE MANNOSYLTRANSFERASE SUBUNIT 1"/>
    <property type="match status" value="1"/>
</dbReference>
<evidence type="ECO:0000256" key="2">
    <source>
        <dbReference type="ARBA" id="ARBA00022676"/>
    </source>
</evidence>
<dbReference type="InterPro" id="IPR001173">
    <property type="entry name" value="Glyco_trans_2-like"/>
</dbReference>
<evidence type="ECO:0000259" key="4">
    <source>
        <dbReference type="Pfam" id="PF00535"/>
    </source>
</evidence>
<dbReference type="CDD" id="cd06442">
    <property type="entry name" value="DPM1_like"/>
    <property type="match status" value="1"/>
</dbReference>
<name>A0A6C2UM50_9BACT</name>
<accession>A0A6C2UM50</accession>